<dbReference type="Gene3D" id="3.20.20.300">
    <property type="entry name" value="Glycoside hydrolase, family 3, N-terminal domain"/>
    <property type="match status" value="1"/>
</dbReference>
<evidence type="ECO:0000313" key="5">
    <source>
        <dbReference type="Proteomes" id="UP000574133"/>
    </source>
</evidence>
<dbReference type="Pfam" id="PF14310">
    <property type="entry name" value="Fn3-like"/>
    <property type="match status" value="1"/>
</dbReference>
<evidence type="ECO:0000313" key="4">
    <source>
        <dbReference type="EMBL" id="MBB6676077.1"/>
    </source>
</evidence>
<dbReference type="AlphaFoldDB" id="A0A841TAM4"/>
<dbReference type="InterPro" id="IPR001764">
    <property type="entry name" value="Glyco_hydro_3_N"/>
</dbReference>
<evidence type="ECO:0000256" key="2">
    <source>
        <dbReference type="ARBA" id="ARBA00022801"/>
    </source>
</evidence>
<dbReference type="GO" id="GO:0005975">
    <property type="term" value="P:carbohydrate metabolic process"/>
    <property type="evidence" value="ECO:0007669"/>
    <property type="project" value="InterPro"/>
</dbReference>
<gene>
    <name evidence="4" type="ORF">H4Q31_01910</name>
</gene>
<dbReference type="PRINTS" id="PR00133">
    <property type="entry name" value="GLHYDRLASE3"/>
</dbReference>
<dbReference type="InterPro" id="IPR036881">
    <property type="entry name" value="Glyco_hydro_3_C_sf"/>
</dbReference>
<dbReference type="SUPFAM" id="SSF52279">
    <property type="entry name" value="Beta-D-glucan exohydrolase, C-terminal domain"/>
    <property type="match status" value="1"/>
</dbReference>
<protein>
    <submittedName>
        <fullName evidence="4">Glycoside hydrolase family 3 C-terminal domain-containing protein</fullName>
    </submittedName>
</protein>
<sequence length="791" mass="87323">MTLEEKAGLCSGADWWTTKGIERLGLAPIRVADGPHGLRKQKPGAAMAGSEPATCFPTAAGLAASWSRQLAREVGAALGVESRAQGVAVLLGPGINLKRSPLCGRNFEYYAEDPYLSGMLAAAFIEGVQSQGVGTSLKHFAVNNQEHLRMTIDAEVDERALRELYLTGFELAVKHGRPWTVMGAYNRVNGSYACENDYLLRDILRGEWGFEGAVMSDWGGTNDRVAGLRAGLDLQMPTGYGYTDREIVDAVKEGRLAESVLDESAARIVRLLQMGAASAVFDKDAHHRLARKAAARSMVLLKNEGDLLPLRKTGTVALIGEFAEKPRCQGAGSSLVNPTRLDTARAASASDAVSGLTVRYAKGYDSRSAEPDPKLIAEACELARGADAVVILAGLLETDEMEGADRTHLELPAAHNELIRQVAKANPRVVVALSNGAPVTMPWADAVPAILETYLGGQAAGSALWDVLLGEENPSGKLAETFPLTLEDCAATPFFPMGPDLVEYRESIYVGYRYYDKARRDVLYPFGHGLSYTKFEYAELRLSRRRMTDTEELTVSCKVKNAGSRAGRETVQLYVKDVQSTIFRPERELKGFEQLELAPGEEKSVTLMLDRRAFAYYNVELRDWQVESGEFEIQLGASSRDIRLSERVHVEAAQTYDERRNDRRDELAAYYDLSRLPSVDTKTFAALCGRPIEADFPPSKRRYHRNSTMIDIRRHWIGRILMNRMMKEVEKGMAGQEEKTVAMTKAFIRELPLRNLPMISNGMFTPRLVSGLIDLLNGRIVRSIGQFIKRT</sequence>
<dbReference type="Pfam" id="PF01915">
    <property type="entry name" value="Glyco_hydro_3_C"/>
    <property type="match status" value="1"/>
</dbReference>
<proteinExistence type="inferred from homology"/>
<organism evidence="4 5">
    <name type="scientific">Cohnella lubricantis</name>
    <dbReference type="NCBI Taxonomy" id="2163172"/>
    <lineage>
        <taxon>Bacteria</taxon>
        <taxon>Bacillati</taxon>
        <taxon>Bacillota</taxon>
        <taxon>Bacilli</taxon>
        <taxon>Bacillales</taxon>
        <taxon>Paenibacillaceae</taxon>
        <taxon>Cohnella</taxon>
    </lineage>
</organism>
<dbReference type="SUPFAM" id="SSF51445">
    <property type="entry name" value="(Trans)glycosidases"/>
    <property type="match status" value="1"/>
</dbReference>
<dbReference type="Proteomes" id="UP000574133">
    <property type="component" value="Unassembled WGS sequence"/>
</dbReference>
<dbReference type="PANTHER" id="PTHR42715:SF10">
    <property type="entry name" value="BETA-GLUCOSIDASE"/>
    <property type="match status" value="1"/>
</dbReference>
<evidence type="ECO:0000259" key="3">
    <source>
        <dbReference type="SMART" id="SM01217"/>
    </source>
</evidence>
<dbReference type="EMBL" id="JACJVN010000009">
    <property type="protein sequence ID" value="MBB6676077.1"/>
    <property type="molecule type" value="Genomic_DNA"/>
</dbReference>
<comment type="caution">
    <text evidence="4">The sequence shown here is derived from an EMBL/GenBank/DDBJ whole genome shotgun (WGS) entry which is preliminary data.</text>
</comment>
<dbReference type="InterPro" id="IPR013783">
    <property type="entry name" value="Ig-like_fold"/>
</dbReference>
<dbReference type="InterPro" id="IPR036962">
    <property type="entry name" value="Glyco_hydro_3_N_sf"/>
</dbReference>
<dbReference type="Pfam" id="PF00933">
    <property type="entry name" value="Glyco_hydro_3"/>
    <property type="match status" value="1"/>
</dbReference>
<dbReference type="PANTHER" id="PTHR42715">
    <property type="entry name" value="BETA-GLUCOSIDASE"/>
    <property type="match status" value="1"/>
</dbReference>
<dbReference type="FunFam" id="2.60.40.10:FF:000495">
    <property type="entry name" value="Periplasmic beta-glucosidase"/>
    <property type="match status" value="1"/>
</dbReference>
<dbReference type="Gene3D" id="2.60.40.10">
    <property type="entry name" value="Immunoglobulins"/>
    <property type="match status" value="1"/>
</dbReference>
<keyword evidence="5" id="KW-1185">Reference proteome</keyword>
<dbReference type="InterPro" id="IPR002772">
    <property type="entry name" value="Glyco_hydro_3_C"/>
</dbReference>
<accession>A0A841TAM4</accession>
<feature type="domain" description="Fibronectin type III-like" evidence="3">
    <location>
        <begin position="569"/>
        <end position="639"/>
    </location>
</feature>
<keyword evidence="2 4" id="KW-0378">Hydrolase</keyword>
<comment type="similarity">
    <text evidence="1">Belongs to the glycosyl hydrolase 3 family.</text>
</comment>
<dbReference type="InterPro" id="IPR026891">
    <property type="entry name" value="Fn3-like"/>
</dbReference>
<reference evidence="4 5" key="1">
    <citation type="submission" date="2020-08" db="EMBL/GenBank/DDBJ databases">
        <title>Cohnella phylogeny.</title>
        <authorList>
            <person name="Dunlap C."/>
        </authorList>
    </citation>
    <scope>NUCLEOTIDE SEQUENCE [LARGE SCALE GENOMIC DNA]</scope>
    <source>
        <strain evidence="4 5">DSM 103658</strain>
    </source>
</reference>
<name>A0A841TAM4_9BACL</name>
<dbReference type="GO" id="GO:0008422">
    <property type="term" value="F:beta-glucosidase activity"/>
    <property type="evidence" value="ECO:0007669"/>
    <property type="project" value="UniProtKB-ARBA"/>
</dbReference>
<dbReference type="Gene3D" id="3.40.50.1700">
    <property type="entry name" value="Glycoside hydrolase family 3 C-terminal domain"/>
    <property type="match status" value="1"/>
</dbReference>
<dbReference type="InterPro" id="IPR017853">
    <property type="entry name" value="GH"/>
</dbReference>
<dbReference type="InterPro" id="IPR050288">
    <property type="entry name" value="Cellulose_deg_GH3"/>
</dbReference>
<evidence type="ECO:0000256" key="1">
    <source>
        <dbReference type="ARBA" id="ARBA00005336"/>
    </source>
</evidence>
<dbReference type="SMART" id="SM01217">
    <property type="entry name" value="Fn3_like"/>
    <property type="match status" value="1"/>
</dbReference>